<accession>A0ACB9MLN3</accession>
<evidence type="ECO:0000313" key="2">
    <source>
        <dbReference type="Proteomes" id="UP001057402"/>
    </source>
</evidence>
<protein>
    <submittedName>
        <fullName evidence="1">Uncharacterized protein</fullName>
    </submittedName>
</protein>
<dbReference type="Proteomes" id="UP001057402">
    <property type="component" value="Chromosome 9"/>
</dbReference>
<organism evidence="1 2">
    <name type="scientific">Melastoma candidum</name>
    <dbReference type="NCBI Taxonomy" id="119954"/>
    <lineage>
        <taxon>Eukaryota</taxon>
        <taxon>Viridiplantae</taxon>
        <taxon>Streptophyta</taxon>
        <taxon>Embryophyta</taxon>
        <taxon>Tracheophyta</taxon>
        <taxon>Spermatophyta</taxon>
        <taxon>Magnoliopsida</taxon>
        <taxon>eudicotyledons</taxon>
        <taxon>Gunneridae</taxon>
        <taxon>Pentapetalae</taxon>
        <taxon>rosids</taxon>
        <taxon>malvids</taxon>
        <taxon>Myrtales</taxon>
        <taxon>Melastomataceae</taxon>
        <taxon>Melastomatoideae</taxon>
        <taxon>Melastomateae</taxon>
        <taxon>Melastoma</taxon>
    </lineage>
</organism>
<gene>
    <name evidence="1" type="ORF">MLD38_030447</name>
</gene>
<name>A0ACB9MLN3_9MYRT</name>
<evidence type="ECO:0000313" key="1">
    <source>
        <dbReference type="EMBL" id="KAI4325012.1"/>
    </source>
</evidence>
<dbReference type="EMBL" id="CM042888">
    <property type="protein sequence ID" value="KAI4325012.1"/>
    <property type="molecule type" value="Genomic_DNA"/>
</dbReference>
<keyword evidence="2" id="KW-1185">Reference proteome</keyword>
<reference evidence="2" key="1">
    <citation type="journal article" date="2023" name="Front. Plant Sci.">
        <title>Chromosomal-level genome assembly of Melastoma candidum provides insights into trichome evolution.</title>
        <authorList>
            <person name="Zhong Y."/>
            <person name="Wu W."/>
            <person name="Sun C."/>
            <person name="Zou P."/>
            <person name="Liu Y."/>
            <person name="Dai S."/>
            <person name="Zhou R."/>
        </authorList>
    </citation>
    <scope>NUCLEOTIDE SEQUENCE [LARGE SCALE GENOMIC DNA]</scope>
</reference>
<proteinExistence type="predicted"/>
<sequence length="322" mass="35144">MLLVPALVVRWSKLRYSCEGPPSTVPSRAFPPGIDHRRPSSPLRHEPRNPQGIRADRDSGHYHGANELIPQLARSGFAKQWVATNVKPNVPATNIVRILVGNEVVSTANRMLIGNLVAAIRALHAALVDVSLDGRIQVSTPQSLGILAESTPLSAGRFREGYDIHVLEPLFSFHHATNSPFMVNPYPFFSCSVGTLDYALFRPNPGVTDENTKLLYSNMLDGQLDAVYSAMKILGFGDVEIVIAETGWPSLGDPSQVGVDAATTAEYNSNLIRHVTSGAGTPFMPNRTFETYIFALFNEDMKPGSTCERNFGLFHPDMTPGS</sequence>
<comment type="caution">
    <text evidence="1">The sequence shown here is derived from an EMBL/GenBank/DDBJ whole genome shotgun (WGS) entry which is preliminary data.</text>
</comment>